<dbReference type="CDD" id="cd00907">
    <property type="entry name" value="Bacterioferritin"/>
    <property type="match status" value="1"/>
</dbReference>
<dbReference type="InterPro" id="IPR012347">
    <property type="entry name" value="Ferritin-like"/>
</dbReference>
<comment type="similarity">
    <text evidence="1 10 12">Belongs to the bacterioferritin family.</text>
</comment>
<dbReference type="FunFam" id="1.20.1260.10:FF:000005">
    <property type="entry name" value="Bacterioferritin"/>
    <property type="match status" value="1"/>
</dbReference>
<evidence type="ECO:0000256" key="8">
    <source>
        <dbReference type="ARBA" id="ARBA00023065"/>
    </source>
</evidence>
<evidence type="ECO:0000256" key="7">
    <source>
        <dbReference type="ARBA" id="ARBA00023004"/>
    </source>
</evidence>
<dbReference type="InterPro" id="IPR009040">
    <property type="entry name" value="Ferritin-like_diiron"/>
</dbReference>
<evidence type="ECO:0000256" key="5">
    <source>
        <dbReference type="ARBA" id="ARBA00022723"/>
    </source>
</evidence>
<dbReference type="OrthoDB" id="9800505at2"/>
<dbReference type="InterPro" id="IPR009078">
    <property type="entry name" value="Ferritin-like_SF"/>
</dbReference>
<comment type="function">
    <text evidence="12">Iron-storage protein.</text>
</comment>
<dbReference type="InterPro" id="IPR008331">
    <property type="entry name" value="Ferritin_DPS_dom"/>
</dbReference>
<feature type="binding site" evidence="11">
    <location>
        <position position="46"/>
    </location>
    <ligand>
        <name>Fe cation</name>
        <dbReference type="ChEBI" id="CHEBI:24875"/>
        <label>3</label>
    </ligand>
</feature>
<dbReference type="Pfam" id="PF00210">
    <property type="entry name" value="Ferritin"/>
    <property type="match status" value="1"/>
</dbReference>
<evidence type="ECO:0000256" key="6">
    <source>
        <dbReference type="ARBA" id="ARBA00023002"/>
    </source>
</evidence>
<keyword evidence="12" id="KW-0349">Heme</keyword>
<evidence type="ECO:0000313" key="15">
    <source>
        <dbReference type="Proteomes" id="UP000254209"/>
    </source>
</evidence>
<dbReference type="EMBL" id="UFSO01000002">
    <property type="protein sequence ID" value="SSY70052.1"/>
    <property type="molecule type" value="Genomic_DNA"/>
</dbReference>
<evidence type="ECO:0000256" key="9">
    <source>
        <dbReference type="ARBA" id="ARBA00036243"/>
    </source>
</evidence>
<dbReference type="GO" id="GO:0020037">
    <property type="term" value="F:heme binding"/>
    <property type="evidence" value="ECO:0007669"/>
    <property type="project" value="TreeGrafter"/>
</dbReference>
<dbReference type="RefSeq" id="WP_034294421.1">
    <property type="nucleotide sequence ID" value="NZ_CP091519.2"/>
</dbReference>
<dbReference type="PROSITE" id="PS00549">
    <property type="entry name" value="BACTERIOFERRITIN"/>
    <property type="match status" value="1"/>
</dbReference>
<reference evidence="14 15" key="1">
    <citation type="submission" date="2018-06" db="EMBL/GenBank/DDBJ databases">
        <authorList>
            <consortium name="Pathogen Informatics"/>
            <person name="Doyle S."/>
        </authorList>
    </citation>
    <scope>NUCLEOTIDE SEQUENCE [LARGE SCALE GENOMIC DNA]</scope>
    <source>
        <strain evidence="14 15">NCTC10283</strain>
    </source>
</reference>
<feature type="binding site" evidence="11">
    <location>
        <position position="50"/>
    </location>
    <ligand>
        <name>Fe cation</name>
        <dbReference type="ChEBI" id="CHEBI:24875"/>
        <label>3</label>
    </ligand>
</feature>
<feature type="binding site" evidence="11">
    <location>
        <position position="93"/>
    </location>
    <ligand>
        <name>Fe cation</name>
        <dbReference type="ChEBI" id="CHEBI:24875"/>
        <label>2</label>
    </ligand>
</feature>
<dbReference type="InterPro" id="IPR002024">
    <property type="entry name" value="Bacterioferritin"/>
</dbReference>
<gene>
    <name evidence="14" type="primary">bfr_1</name>
    <name evidence="14" type="ORF">NCTC10283_00116</name>
</gene>
<keyword evidence="8" id="KW-0406">Ion transport</keyword>
<keyword evidence="5 10" id="KW-0479">Metal-binding</keyword>
<dbReference type="GO" id="GO:0004322">
    <property type="term" value="F:ferroxidase activity"/>
    <property type="evidence" value="ECO:0007669"/>
    <property type="project" value="UniProtKB-ARBA"/>
</dbReference>
<evidence type="ECO:0000256" key="1">
    <source>
        <dbReference type="ARBA" id="ARBA00008093"/>
    </source>
</evidence>
<dbReference type="Gene3D" id="1.20.1260.10">
    <property type="match status" value="1"/>
</dbReference>
<feature type="binding site" evidence="11">
    <location>
        <position position="51"/>
    </location>
    <ligand>
        <name>Fe cation</name>
        <dbReference type="ChEBI" id="CHEBI:24875"/>
        <label>1</label>
    </ligand>
</feature>
<dbReference type="PROSITE" id="PS50905">
    <property type="entry name" value="FERRITIN_LIKE"/>
    <property type="match status" value="1"/>
</dbReference>
<dbReference type="STRING" id="1120980.GCA_000745955_01996"/>
<keyword evidence="3" id="KW-0813">Transport</keyword>
<protein>
    <recommendedName>
        <fullName evidence="10 12">Bacterioferritin</fullName>
    </recommendedName>
</protein>
<accession>A0A376BJW8</accession>
<proteinExistence type="inferred from homology"/>
<dbReference type="GO" id="GO:0006879">
    <property type="term" value="P:intracellular iron ion homeostasis"/>
    <property type="evidence" value="ECO:0007669"/>
    <property type="project" value="UniProtKB-KW"/>
</dbReference>
<dbReference type="GO" id="GO:0140315">
    <property type="term" value="F:iron ion sequestering activity"/>
    <property type="evidence" value="ECO:0007669"/>
    <property type="project" value="UniProtKB-ARBA"/>
</dbReference>
<evidence type="ECO:0000259" key="13">
    <source>
        <dbReference type="PROSITE" id="PS50905"/>
    </source>
</evidence>
<dbReference type="NCBIfam" id="TIGR00754">
    <property type="entry name" value="bfr"/>
    <property type="match status" value="1"/>
</dbReference>
<feature type="binding site" evidence="11">
    <location>
        <position position="18"/>
    </location>
    <ligand>
        <name>Fe cation</name>
        <dbReference type="ChEBI" id="CHEBI:24875"/>
        <label>1</label>
    </ligand>
</feature>
<evidence type="ECO:0000256" key="4">
    <source>
        <dbReference type="ARBA" id="ARBA00022496"/>
    </source>
</evidence>
<name>A0A376BJW8_9NEIS</name>
<keyword evidence="15" id="KW-1185">Reference proteome</keyword>
<dbReference type="GO" id="GO:0008199">
    <property type="term" value="F:ferric iron binding"/>
    <property type="evidence" value="ECO:0007669"/>
    <property type="project" value="InterPro"/>
</dbReference>
<evidence type="ECO:0000256" key="12">
    <source>
        <dbReference type="RuleBase" id="RU000623"/>
    </source>
</evidence>
<feature type="binding site" evidence="11">
    <location>
        <position position="127"/>
    </location>
    <ligand>
        <name>Fe cation</name>
        <dbReference type="ChEBI" id="CHEBI:24875"/>
        <label>2</label>
    </ligand>
</feature>
<evidence type="ECO:0000256" key="11">
    <source>
        <dbReference type="PIRSR" id="PIRSR002560-1"/>
    </source>
</evidence>
<dbReference type="Proteomes" id="UP000254209">
    <property type="component" value="Unassembled WGS sequence"/>
</dbReference>
<organism evidence="14 15">
    <name type="scientific">Alysiella crassa</name>
    <dbReference type="NCBI Taxonomy" id="153491"/>
    <lineage>
        <taxon>Bacteria</taxon>
        <taxon>Pseudomonadati</taxon>
        <taxon>Pseudomonadota</taxon>
        <taxon>Betaproteobacteria</taxon>
        <taxon>Neisseriales</taxon>
        <taxon>Neisseriaceae</taxon>
        <taxon>Alysiella</taxon>
    </lineage>
</organism>
<feature type="binding site" evidence="11">
    <location>
        <position position="54"/>
    </location>
    <ligand>
        <name>Fe cation</name>
        <dbReference type="ChEBI" id="CHEBI:24875"/>
        <label>1</label>
    </ligand>
</feature>
<dbReference type="PANTHER" id="PTHR30295:SF9">
    <property type="entry name" value="BACTERIOFERRITIN"/>
    <property type="match status" value="1"/>
</dbReference>
<comment type="catalytic activity">
    <reaction evidence="9">
        <text>Fe(2+)(in) = Fe(2+)(out)</text>
        <dbReference type="Rhea" id="RHEA:28486"/>
        <dbReference type="ChEBI" id="CHEBI:29033"/>
    </reaction>
</comment>
<feature type="binding site" evidence="11">
    <location>
        <position position="130"/>
    </location>
    <ligand>
        <name>Fe cation</name>
        <dbReference type="ChEBI" id="CHEBI:24875"/>
        <label>2</label>
    </ligand>
</feature>
<sequence length="164" mass="19154">MQGNQKVIDYMNFLLANELSARDQYFIHSRMYSEWGLTKLFDRIGHEMEDETLHAEGFIRRILMLGGTPNMVSAPVKVGKNVTEMLQFDLDTEIEVRDNLKKGIKLCEEEQDYVTRQLLVEQLKDTEEDHAHWLEQQLRLIKMLGEQNYLQSQMIGSSDPTHGH</sequence>
<keyword evidence="4" id="KW-0410">Iron transport</keyword>
<feature type="binding site" evidence="11">
    <location>
        <position position="51"/>
    </location>
    <ligand>
        <name>Fe cation</name>
        <dbReference type="ChEBI" id="CHEBI:24875"/>
        <label>2</label>
    </ligand>
</feature>
<feature type="binding site" evidence="11">
    <location>
        <position position="127"/>
    </location>
    <ligand>
        <name>Fe cation</name>
        <dbReference type="ChEBI" id="CHEBI:24875"/>
        <label>1</label>
    </ligand>
</feature>
<dbReference type="AlphaFoldDB" id="A0A376BJW8"/>
<keyword evidence="6 14" id="KW-0560">Oxidoreductase</keyword>
<dbReference type="SUPFAM" id="SSF47240">
    <property type="entry name" value="Ferritin-like"/>
    <property type="match status" value="1"/>
</dbReference>
<evidence type="ECO:0000256" key="10">
    <source>
        <dbReference type="PIRNR" id="PIRNR002560"/>
    </source>
</evidence>
<dbReference type="GO" id="GO:0006826">
    <property type="term" value="P:iron ion transport"/>
    <property type="evidence" value="ECO:0007669"/>
    <property type="project" value="UniProtKB-KW"/>
</dbReference>
<dbReference type="PIRSF" id="PIRSF002560">
    <property type="entry name" value="Bacterioferritin"/>
    <property type="match status" value="1"/>
</dbReference>
<feature type="domain" description="Ferritin-like diiron" evidence="13">
    <location>
        <begin position="1"/>
        <end position="145"/>
    </location>
</feature>
<dbReference type="PANTHER" id="PTHR30295">
    <property type="entry name" value="BACTERIOFERRITIN"/>
    <property type="match status" value="1"/>
</dbReference>
<dbReference type="GO" id="GO:0005829">
    <property type="term" value="C:cytosol"/>
    <property type="evidence" value="ECO:0007669"/>
    <property type="project" value="TreeGrafter"/>
</dbReference>
<keyword evidence="2 10" id="KW-0409">Iron storage</keyword>
<evidence type="ECO:0000256" key="2">
    <source>
        <dbReference type="ARBA" id="ARBA00022434"/>
    </source>
</evidence>
<evidence type="ECO:0000313" key="14">
    <source>
        <dbReference type="EMBL" id="SSY70052.1"/>
    </source>
</evidence>
<evidence type="ECO:0000256" key="3">
    <source>
        <dbReference type="ARBA" id="ARBA00022448"/>
    </source>
</evidence>
<dbReference type="PRINTS" id="PR00601">
    <property type="entry name" value="BACFERRITIN"/>
</dbReference>
<keyword evidence="7 10" id="KW-0408">Iron</keyword>